<evidence type="ECO:0000313" key="3">
    <source>
        <dbReference type="Proteomes" id="UP000091956"/>
    </source>
</evidence>
<evidence type="ECO:0000256" key="1">
    <source>
        <dbReference type="SAM" id="MobiDB-lite"/>
    </source>
</evidence>
<protein>
    <submittedName>
        <fullName evidence="2">Uncharacterized protein</fullName>
    </submittedName>
</protein>
<reference evidence="3" key="2">
    <citation type="journal article" date="2018" name="Nat. Commun.">
        <title>Extreme sensitivity to ultraviolet light in the fungal pathogen causing white-nose syndrome of bats.</title>
        <authorList>
            <person name="Palmer J.M."/>
            <person name="Drees K.P."/>
            <person name="Foster J.T."/>
            <person name="Lindner D.L."/>
        </authorList>
    </citation>
    <scope>NUCLEOTIDE SEQUENCE [LARGE SCALE GENOMIC DNA]</scope>
    <source>
        <strain evidence="3">UAMH 10579</strain>
    </source>
</reference>
<dbReference type="Proteomes" id="UP000091956">
    <property type="component" value="Unassembled WGS sequence"/>
</dbReference>
<dbReference type="OrthoDB" id="5415741at2759"/>
<dbReference type="EMBL" id="KV460209">
    <property type="protein sequence ID" value="OBU00444.1"/>
    <property type="molecule type" value="Genomic_DNA"/>
</dbReference>
<name>A0A1B8GX79_9PEZI</name>
<proteinExistence type="predicted"/>
<accession>A0A1B8GX79</accession>
<organism evidence="2 3">
    <name type="scientific">Pseudogymnoascus verrucosus</name>
    <dbReference type="NCBI Taxonomy" id="342668"/>
    <lineage>
        <taxon>Eukaryota</taxon>
        <taxon>Fungi</taxon>
        <taxon>Dikarya</taxon>
        <taxon>Ascomycota</taxon>
        <taxon>Pezizomycotina</taxon>
        <taxon>Leotiomycetes</taxon>
        <taxon>Thelebolales</taxon>
        <taxon>Thelebolaceae</taxon>
        <taxon>Pseudogymnoascus</taxon>
    </lineage>
</organism>
<feature type="region of interest" description="Disordered" evidence="1">
    <location>
        <begin position="108"/>
        <end position="141"/>
    </location>
</feature>
<dbReference type="GeneID" id="28834845"/>
<dbReference type="RefSeq" id="XP_018134176.1">
    <property type="nucleotide sequence ID" value="XM_018270981.1"/>
</dbReference>
<feature type="region of interest" description="Disordered" evidence="1">
    <location>
        <begin position="154"/>
        <end position="174"/>
    </location>
</feature>
<evidence type="ECO:0000313" key="2">
    <source>
        <dbReference type="EMBL" id="OBU00444.1"/>
    </source>
</evidence>
<feature type="compositionally biased region" description="Low complexity" evidence="1">
    <location>
        <begin position="128"/>
        <end position="138"/>
    </location>
</feature>
<sequence>MFFPLATRAQAVTLKNCGYSFENIEKLTGIKKKQLQYIISEAKKRGYNPEVSPTLKDKYFHDGRPDRPTKLSKEQIEALIAVSKPFEGVPRKTNAVLAQEFGVSARTIHPLATGSEDQSEEEGDVDMTTTSSTADQTTFGDSLLDQLQAAVTGEEYATPNYPPATFNYTPLSQQ</sequence>
<gene>
    <name evidence="2" type="ORF">VE01_01459</name>
</gene>
<keyword evidence="3" id="KW-1185">Reference proteome</keyword>
<reference evidence="2 3" key="1">
    <citation type="submission" date="2016-03" db="EMBL/GenBank/DDBJ databases">
        <title>Comparative genomics of Pseudogymnoascus destructans, the fungus causing white-nose syndrome of bats.</title>
        <authorList>
            <person name="Palmer J.M."/>
            <person name="Drees K.P."/>
            <person name="Foster J.T."/>
            <person name="Lindner D.L."/>
        </authorList>
    </citation>
    <scope>NUCLEOTIDE SEQUENCE [LARGE SCALE GENOMIC DNA]</scope>
    <source>
        <strain evidence="2 3">UAMH 10579</strain>
    </source>
</reference>
<dbReference type="AlphaFoldDB" id="A0A1B8GX79"/>